<reference evidence="1 2" key="1">
    <citation type="submission" date="2014-11" db="EMBL/GenBank/DDBJ databases">
        <title>Complete Genome Sequence of the Salmonella paratyphi A Bacteriophage LSPA1.</title>
        <authorList>
            <person name="Zeng W."/>
            <person name="Mao P."/>
            <person name="Hong Y."/>
            <person name="Feng M."/>
            <person name="Xu Z."/>
            <person name="Huang F."/>
            <person name="Jing S."/>
        </authorList>
    </citation>
    <scope>NUCLEOTIDE SEQUENCE [LARGE SCALE GENOMIC DNA]</scope>
</reference>
<protein>
    <recommendedName>
        <fullName evidence="3">HNH endonuclease</fullName>
    </recommendedName>
</protein>
<dbReference type="RefSeq" id="YP_009113154.1">
    <property type="nucleotide sequence ID" value="NC_026017.1"/>
</dbReference>
<dbReference type="OrthoDB" id="17711at10239"/>
<dbReference type="KEGG" id="vg:22807817"/>
<keyword evidence="2" id="KW-1185">Reference proteome</keyword>
<proteinExistence type="predicted"/>
<evidence type="ECO:0000313" key="1">
    <source>
        <dbReference type="EMBL" id="AIM41105.1"/>
    </source>
</evidence>
<sequence length="179" mass="20641">MLTKRSEAIAAGDDYYFTGKPCKRGHVAKRHVHTGCYECMKEIQKAYRERNAVSWAAKNAKWRQENKDRIAETDAEYRKKNKTARKAQRLKYKTAKRARSVQISDDEFDLFVFEEAQELCQLRAGETGFLWHVDHMLPLRAKTVSGLHVAENIQVIPAVLNLLKGNKLIFTERGSWLAS</sequence>
<accession>A0A088F812</accession>
<organism evidence="1 2">
    <name type="scientific">Salmonella phage LSPA1</name>
    <dbReference type="NCBI Taxonomy" id="1540823"/>
    <lineage>
        <taxon>Viruses</taxon>
        <taxon>Duplodnaviria</taxon>
        <taxon>Heunggongvirae</taxon>
        <taxon>Uroviricota</taxon>
        <taxon>Caudoviricetes</taxon>
        <taxon>Sarkviridae</taxon>
        <taxon>Guernseyvirinae</taxon>
        <taxon>Jerseyvirus</taxon>
        <taxon>Jerseyvirus LSPA1</taxon>
    </lineage>
</organism>
<evidence type="ECO:0000313" key="2">
    <source>
        <dbReference type="Proteomes" id="UP000029349"/>
    </source>
</evidence>
<evidence type="ECO:0008006" key="3">
    <source>
        <dbReference type="Google" id="ProtNLM"/>
    </source>
</evidence>
<dbReference type="EMBL" id="KM272358">
    <property type="protein sequence ID" value="AIM41105.1"/>
    <property type="molecule type" value="Genomic_DNA"/>
</dbReference>
<dbReference type="Proteomes" id="UP000029349">
    <property type="component" value="Segment"/>
</dbReference>
<gene>
    <name evidence="1" type="ORF">LSPA1_07</name>
</gene>
<dbReference type="GeneID" id="22807817"/>
<name>A0A088F812_9CAUD</name>